<proteinExistence type="inferred from homology"/>
<keyword evidence="3 6" id="KW-0812">Transmembrane</keyword>
<comment type="subcellular location">
    <subcellularLocation>
        <location evidence="1">Membrane</location>
        <topology evidence="1">Multi-pass membrane protein</topology>
    </subcellularLocation>
</comment>
<keyword evidence="4 6" id="KW-1133">Transmembrane helix</keyword>
<feature type="transmembrane region" description="Helical" evidence="6">
    <location>
        <begin position="31"/>
        <end position="56"/>
    </location>
</feature>
<comment type="similarity">
    <text evidence="2">Belongs to the autoinducer-2 exporter (AI-2E) (TC 2.A.86) family.</text>
</comment>
<feature type="transmembrane region" description="Helical" evidence="6">
    <location>
        <begin position="273"/>
        <end position="299"/>
    </location>
</feature>
<feature type="transmembrane region" description="Helical" evidence="6">
    <location>
        <begin position="77"/>
        <end position="98"/>
    </location>
</feature>
<reference evidence="7" key="1">
    <citation type="journal article" date="2023" name="J. Hazard. Mater.">
        <title>Anaerobic biodegradation of pyrene and benzo[a]pyrene by a new sulfate-reducing Desulforamulus aquiferis strain DSA.</title>
        <authorList>
            <person name="Zhang Z."/>
            <person name="Sun J."/>
            <person name="Gong X."/>
            <person name="Wang C."/>
            <person name="Wang H."/>
        </authorList>
    </citation>
    <scope>NUCLEOTIDE SEQUENCE</scope>
    <source>
        <strain evidence="7">DSA</strain>
    </source>
</reference>
<dbReference type="GO" id="GO:0016020">
    <property type="term" value="C:membrane"/>
    <property type="evidence" value="ECO:0007669"/>
    <property type="project" value="UniProtKB-SubCell"/>
</dbReference>
<evidence type="ECO:0000256" key="2">
    <source>
        <dbReference type="ARBA" id="ARBA00009773"/>
    </source>
</evidence>
<evidence type="ECO:0000256" key="1">
    <source>
        <dbReference type="ARBA" id="ARBA00004141"/>
    </source>
</evidence>
<feature type="transmembrane region" description="Helical" evidence="6">
    <location>
        <begin position="7"/>
        <end position="25"/>
    </location>
</feature>
<accession>A0AAW7ZCL0</accession>
<dbReference type="Proteomes" id="UP001172911">
    <property type="component" value="Unassembled WGS sequence"/>
</dbReference>
<dbReference type="RefSeq" id="WP_304542174.1">
    <property type="nucleotide sequence ID" value="NZ_JARPTC010000010.1"/>
</dbReference>
<keyword evidence="5 6" id="KW-0472">Membrane</keyword>
<dbReference type="EMBL" id="JARPTC010000010">
    <property type="protein sequence ID" value="MDO7787057.1"/>
    <property type="molecule type" value="Genomic_DNA"/>
</dbReference>
<keyword evidence="8" id="KW-1185">Reference proteome</keyword>
<feature type="transmembrane region" description="Helical" evidence="6">
    <location>
        <begin position="163"/>
        <end position="187"/>
    </location>
</feature>
<protein>
    <submittedName>
        <fullName evidence="7">Sporulation integral membrane protein YtvI</fullName>
    </submittedName>
</protein>
<evidence type="ECO:0000313" key="7">
    <source>
        <dbReference type="EMBL" id="MDO7787057.1"/>
    </source>
</evidence>
<dbReference type="PANTHER" id="PTHR21716:SF68">
    <property type="entry name" value="TRANSPORT PROTEIN YTVI-RELATED"/>
    <property type="match status" value="1"/>
</dbReference>
<dbReference type="InterPro" id="IPR014227">
    <property type="entry name" value="YtvI-like"/>
</dbReference>
<dbReference type="PANTHER" id="PTHR21716">
    <property type="entry name" value="TRANSMEMBRANE PROTEIN"/>
    <property type="match status" value="1"/>
</dbReference>
<evidence type="ECO:0000256" key="3">
    <source>
        <dbReference type="ARBA" id="ARBA00022692"/>
    </source>
</evidence>
<dbReference type="AlphaFoldDB" id="A0AAW7ZCL0"/>
<organism evidence="7 8">
    <name type="scientific">Desulforamulus aquiferis</name>
    <dbReference type="NCBI Taxonomy" id="1397668"/>
    <lineage>
        <taxon>Bacteria</taxon>
        <taxon>Bacillati</taxon>
        <taxon>Bacillota</taxon>
        <taxon>Clostridia</taxon>
        <taxon>Eubacteriales</taxon>
        <taxon>Peptococcaceae</taxon>
        <taxon>Desulforamulus</taxon>
    </lineage>
</organism>
<evidence type="ECO:0000313" key="8">
    <source>
        <dbReference type="Proteomes" id="UP001172911"/>
    </source>
</evidence>
<dbReference type="InterPro" id="IPR002549">
    <property type="entry name" value="AI-2E-like"/>
</dbReference>
<reference evidence="7" key="2">
    <citation type="submission" date="2023-03" db="EMBL/GenBank/DDBJ databases">
        <authorList>
            <person name="Zhang Z."/>
        </authorList>
    </citation>
    <scope>NUCLEOTIDE SEQUENCE</scope>
    <source>
        <strain evidence="7">DSA</strain>
    </source>
</reference>
<evidence type="ECO:0000256" key="4">
    <source>
        <dbReference type="ARBA" id="ARBA00022989"/>
    </source>
</evidence>
<dbReference type="GO" id="GO:0055085">
    <property type="term" value="P:transmembrane transport"/>
    <property type="evidence" value="ECO:0007669"/>
    <property type="project" value="TreeGrafter"/>
</dbReference>
<feature type="transmembrane region" description="Helical" evidence="6">
    <location>
        <begin position="230"/>
        <end position="261"/>
    </location>
</feature>
<name>A0AAW7ZCL0_9FIRM</name>
<feature type="transmembrane region" description="Helical" evidence="6">
    <location>
        <begin position="336"/>
        <end position="356"/>
    </location>
</feature>
<evidence type="ECO:0000256" key="5">
    <source>
        <dbReference type="ARBA" id="ARBA00023136"/>
    </source>
</evidence>
<dbReference type="Pfam" id="PF01594">
    <property type="entry name" value="AI-2E_transport"/>
    <property type="match status" value="1"/>
</dbReference>
<gene>
    <name evidence="7" type="primary">ytvI</name>
    <name evidence="7" type="ORF">P6N53_07490</name>
</gene>
<dbReference type="NCBIfam" id="TIGR02872">
    <property type="entry name" value="spore_ytvI"/>
    <property type="match status" value="1"/>
</dbReference>
<comment type="caution">
    <text evidence="7">The sequence shown here is derived from an EMBL/GenBank/DDBJ whole genome shotgun (WGS) entry which is preliminary data.</text>
</comment>
<evidence type="ECO:0000256" key="6">
    <source>
        <dbReference type="SAM" id="Phobius"/>
    </source>
</evidence>
<sequence>MPAWLKTALNIVLAGLLLLLALFIIDHVSDYVLRGLAFIIPLIIPFLVAIFISLLLEPMIAVLQTHARMGRGASVALSMLLLFSFFGTVITLLLLRLVTELIDLSKSLPTVVREVQIWVEQALPRLQRLYGELPSAATIYIQDSFGNIAATLQVFLTRTAESILQTFSAIPGIITFIIVSLLATYFISKDRRMLAVHWLSLMPAPFGERSLHVLKAVFGAFLGYIRAQGILVSISTFISILGLYIIGAEYALTMGLLIGFFDIIPVLGPSTVILPWVIWSLVSGSTLFGIKLLILWAIIMVARQMLETKVVASNLGLHPLATLVALFIGFKILGFIGMVVGPILLIAVQAVIKAGIQTSKVN</sequence>